<dbReference type="SUPFAM" id="SSF51735">
    <property type="entry name" value="NAD(P)-binding Rossmann-fold domains"/>
    <property type="match status" value="1"/>
</dbReference>
<dbReference type="AlphaFoldDB" id="A0A1H4FE41"/>
<proteinExistence type="inferred from homology"/>
<dbReference type="STRING" id="89524.SAMN05444370_12123"/>
<dbReference type="InterPro" id="IPR002347">
    <property type="entry name" value="SDR_fam"/>
</dbReference>
<dbReference type="Gene3D" id="3.40.50.720">
    <property type="entry name" value="NAD(P)-binding Rossmann-like Domain"/>
    <property type="match status" value="1"/>
</dbReference>
<comment type="similarity">
    <text evidence="1">Belongs to the short-chain dehydrogenases/reductases (SDR) family.</text>
</comment>
<sequence length="259" mass="26356">MLTSIAGRSVIVTGGSKGIGRGIAKVFAARGARVTIAARGAEAAEAAVAEIVAAGGEARASLCDVGDWDSVQAMVAGTVSAHGGVDVLCANAGVFPQKKIVEMDPAEWDGVMATNLRSAFLCVKACIPVFEKAGKGRVVLTSSITGPVTGYPGWAHYGASKAGQLGFLRTAAMELSRYGVTINAVMPGNIVTEGLEGLGADYLATMAASIPLKRLGAVEDIGHAALFFASDEAGYVTGQTLVVDGGQILPESLEAMQEI</sequence>
<dbReference type="PRINTS" id="PR00081">
    <property type="entry name" value="GDHRDH"/>
</dbReference>
<dbReference type="OrthoDB" id="9780084at2"/>
<dbReference type="FunFam" id="3.40.50.720:FF:000084">
    <property type="entry name" value="Short-chain dehydrogenase reductase"/>
    <property type="match status" value="1"/>
</dbReference>
<dbReference type="SMART" id="SM00822">
    <property type="entry name" value="PKS_KR"/>
    <property type="match status" value="1"/>
</dbReference>
<keyword evidence="4" id="KW-1185">Reference proteome</keyword>
<gene>
    <name evidence="3" type="ORF">SAMN05444370_12123</name>
</gene>
<dbReference type="RefSeq" id="WP_093255902.1">
    <property type="nucleotide sequence ID" value="NZ_FNQM01000021.1"/>
</dbReference>
<reference evidence="3 4" key="1">
    <citation type="submission" date="2016-10" db="EMBL/GenBank/DDBJ databases">
        <authorList>
            <person name="de Groot N.N."/>
        </authorList>
    </citation>
    <scope>NUCLEOTIDE SEQUENCE [LARGE SCALE GENOMIC DNA]</scope>
    <source>
        <strain evidence="3 4">DSM 15345</strain>
    </source>
</reference>
<evidence type="ECO:0000313" key="3">
    <source>
        <dbReference type="EMBL" id="SEA95451.1"/>
    </source>
</evidence>
<dbReference type="Pfam" id="PF13561">
    <property type="entry name" value="adh_short_C2"/>
    <property type="match status" value="1"/>
</dbReference>
<dbReference type="NCBIfam" id="NF009468">
    <property type="entry name" value="PRK12826.1-4"/>
    <property type="match status" value="1"/>
</dbReference>
<organism evidence="3 4">
    <name type="scientific">Rubrimonas cliftonensis</name>
    <dbReference type="NCBI Taxonomy" id="89524"/>
    <lineage>
        <taxon>Bacteria</taxon>
        <taxon>Pseudomonadati</taxon>
        <taxon>Pseudomonadota</taxon>
        <taxon>Alphaproteobacteria</taxon>
        <taxon>Rhodobacterales</taxon>
        <taxon>Paracoccaceae</taxon>
        <taxon>Rubrimonas</taxon>
    </lineage>
</organism>
<protein>
    <submittedName>
        <fullName evidence="3">3-oxoacyl-[acyl-carrier protein] reductase</fullName>
    </submittedName>
</protein>
<dbReference type="Proteomes" id="UP000198703">
    <property type="component" value="Unassembled WGS sequence"/>
</dbReference>
<evidence type="ECO:0000313" key="4">
    <source>
        <dbReference type="Proteomes" id="UP000198703"/>
    </source>
</evidence>
<evidence type="ECO:0000256" key="1">
    <source>
        <dbReference type="ARBA" id="ARBA00006484"/>
    </source>
</evidence>
<evidence type="ECO:0000259" key="2">
    <source>
        <dbReference type="SMART" id="SM00822"/>
    </source>
</evidence>
<dbReference type="PRINTS" id="PR00080">
    <property type="entry name" value="SDRFAMILY"/>
</dbReference>
<dbReference type="PANTHER" id="PTHR42879">
    <property type="entry name" value="3-OXOACYL-(ACYL-CARRIER-PROTEIN) REDUCTASE"/>
    <property type="match status" value="1"/>
</dbReference>
<feature type="domain" description="Ketoreductase" evidence="2">
    <location>
        <begin position="8"/>
        <end position="178"/>
    </location>
</feature>
<dbReference type="EMBL" id="FNQM01000021">
    <property type="protein sequence ID" value="SEA95451.1"/>
    <property type="molecule type" value="Genomic_DNA"/>
</dbReference>
<accession>A0A1H4FE41</accession>
<dbReference type="InterPro" id="IPR050259">
    <property type="entry name" value="SDR"/>
</dbReference>
<name>A0A1H4FE41_9RHOB</name>
<dbReference type="InterPro" id="IPR057326">
    <property type="entry name" value="KR_dom"/>
</dbReference>
<dbReference type="InterPro" id="IPR036291">
    <property type="entry name" value="NAD(P)-bd_dom_sf"/>
</dbReference>
<dbReference type="NCBIfam" id="NF004202">
    <property type="entry name" value="PRK05653.2-2"/>
    <property type="match status" value="1"/>
</dbReference>
<dbReference type="PANTHER" id="PTHR42879:SF2">
    <property type="entry name" value="3-OXOACYL-[ACYL-CARRIER-PROTEIN] REDUCTASE FABG"/>
    <property type="match status" value="1"/>
</dbReference>